<evidence type="ECO:0000313" key="2">
    <source>
        <dbReference type="EMBL" id="ANY85531.1"/>
    </source>
</evidence>
<name>A0A1B2EZX5_9HYPH</name>
<geneLocation type="plasmid" evidence="2">
    <name>unnamed5</name>
</geneLocation>
<dbReference type="AlphaFoldDB" id="A0A1B2EZX5"/>
<evidence type="ECO:0000256" key="1">
    <source>
        <dbReference type="SAM" id="MobiDB-lite"/>
    </source>
</evidence>
<dbReference type="KEGG" id="moc:BB934_45775"/>
<organism evidence="2">
    <name type="scientific">Microvirga ossetica</name>
    <dbReference type="NCBI Taxonomy" id="1882682"/>
    <lineage>
        <taxon>Bacteria</taxon>
        <taxon>Pseudomonadati</taxon>
        <taxon>Pseudomonadota</taxon>
        <taxon>Alphaproteobacteria</taxon>
        <taxon>Hyphomicrobiales</taxon>
        <taxon>Methylobacteriaceae</taxon>
        <taxon>Microvirga</taxon>
    </lineage>
</organism>
<sequence length="149" mass="16963">MREHMCEYNRINDHKGRGIMAKRGKIEVENTPTLASAFLARVNEPRKQTTLHAKQLLAQPEFVKGILRAKELGDTLDKIADDLIGSGIEIKRSTAKAYISQIVAGTGRTTRLLGAWERLRGPLPSERKSPRRNASRKRVRRRLQSRKRP</sequence>
<protein>
    <submittedName>
        <fullName evidence="2">Uncharacterized protein</fullName>
    </submittedName>
</protein>
<dbReference type="EMBL" id="CP016621">
    <property type="protein sequence ID" value="ANY85531.1"/>
    <property type="molecule type" value="Genomic_DNA"/>
</dbReference>
<feature type="region of interest" description="Disordered" evidence="1">
    <location>
        <begin position="121"/>
        <end position="149"/>
    </location>
</feature>
<keyword evidence="2" id="KW-0614">Plasmid</keyword>
<gene>
    <name evidence="2" type="ORF">BB934_45775</name>
</gene>
<reference evidence="2" key="1">
    <citation type="submission" date="2016-07" db="EMBL/GenBank/DDBJ databases">
        <title>Microvirga ossetica sp. nov. a new species of rhizobia isolated from root nodules of the legume species Vicia alpestris Steven originated from North Ossetia region in the Caucasus.</title>
        <authorList>
            <person name="Safronova V.I."/>
            <person name="Kuznetsova I.G."/>
            <person name="Sazanova A.L."/>
            <person name="Belimov A."/>
            <person name="Andronov E."/>
            <person name="Osledkin Y.S."/>
            <person name="Onishchuk O.P."/>
            <person name="Kurchak O.N."/>
            <person name="Shaposhnikov A.I."/>
            <person name="Willems A."/>
            <person name="Tikhonovich I.A."/>
        </authorList>
    </citation>
    <scope>NUCLEOTIDE SEQUENCE [LARGE SCALE GENOMIC DNA]</scope>
    <source>
        <strain evidence="2">V5/3M</strain>
        <plasmid evidence="2">unnamed5</plasmid>
    </source>
</reference>
<feature type="compositionally biased region" description="Basic residues" evidence="1">
    <location>
        <begin position="129"/>
        <end position="149"/>
    </location>
</feature>
<accession>A0A1B2EZX5</accession>
<proteinExistence type="predicted"/>